<keyword evidence="9 14" id="KW-0119">Carbohydrate metabolism</keyword>
<dbReference type="PROSITE" id="PS00102">
    <property type="entry name" value="PHOSPHORYLASE"/>
    <property type="match status" value="1"/>
</dbReference>
<comment type="function">
    <text evidence="11 14">Allosteric enzyme that catalyzes the rate-limiting step in glycogen catabolism, the phosphorolytic cleavage of glycogen to produce glucose-1-phosphate, and plays a central role in maintaining cellular and organismal glucose homeostasis.</text>
</comment>
<dbReference type="InterPro" id="IPR011833">
    <property type="entry name" value="Glycg_phsphrylas"/>
</dbReference>
<dbReference type="GO" id="GO:0005980">
    <property type="term" value="P:glycogen catabolic process"/>
    <property type="evidence" value="ECO:0007669"/>
    <property type="project" value="TreeGrafter"/>
</dbReference>
<evidence type="ECO:0000256" key="11">
    <source>
        <dbReference type="ARBA" id="ARBA00037413"/>
    </source>
</evidence>
<reference evidence="16" key="2">
    <citation type="submission" date="2025-09" db="UniProtKB">
        <authorList>
            <consortium name="Ensembl"/>
        </authorList>
    </citation>
    <scope>IDENTIFICATION</scope>
</reference>
<evidence type="ECO:0000256" key="3">
    <source>
        <dbReference type="ARBA" id="ARBA00022533"/>
    </source>
</evidence>
<accession>A0A671L2X8</accession>
<evidence type="ECO:0000256" key="4">
    <source>
        <dbReference type="ARBA" id="ARBA00022553"/>
    </source>
</evidence>
<dbReference type="GO" id="GO:0008184">
    <property type="term" value="F:glycogen phosphorylase activity"/>
    <property type="evidence" value="ECO:0007669"/>
    <property type="project" value="InterPro"/>
</dbReference>
<dbReference type="CDD" id="cd04300">
    <property type="entry name" value="GT35_Glycogen_Phosphorylase"/>
    <property type="match status" value="1"/>
</dbReference>
<dbReference type="InterPro" id="IPR035090">
    <property type="entry name" value="Pyridoxal_P_attach_site"/>
</dbReference>
<comment type="subunit">
    <text evidence="12">Homodimer; enzymatically active. Interacts with PPP1R3B; recruits the phosphatase PP1 which dephosphorylates and inactivates PYGL/glycogen phosphorylase.</text>
</comment>
<sequence>MATPLTDQEKRKQISIRGIVGVENVAELKKGFNRHLHFTLVKDRNVTTPRDYYFALAHTVRDHLVGRWIRTQQFYYEADPKRVYYLSLEFYMGRALQNTMINLGLQNASGVGYGGSGRDGRRSCFLDSMATLGLAAYGYGIRYEYGIFNQKIKDGWQVEEADDWLRYGNPWEKARPEFMLPVHFYGRVEEEDGKEPKWVDTQVVLAMPYDTPIPGYMNNTVNTMRLWSARAPNDFNLRDFNVGDYIQAVLDRNLAENISRVLYPNDNFFEGKELRLKQEYFVVAATLQDVIRRFKTSKRNCSGPLSFDSFPDKVAIQLNDTHPAMAIPELMRIFVDIEKLDWDTAWNITKQTFAYTNHTVLPEALERWPVELMEKLLPRHLQIIYRINQIHLDHIASLFPDDMDRICRMSLIEEEGGKRVNMAHLCIVGSHKVNGVAEIHSDIIKRDVFRDFSELELEKFQNKTNGITPRRWLLLCNPGLADLIAEAIGEEYVKDLNQLQKLNDLVDYDAFIRDVAKVKQDNKLKFAQYLEKVYKVDINPASMFDVHVKRIHEYKRQLLNCLHVITMYNRIKRSPIKPFVPRTVIIGGKAAPGYHMAKMIIKLITSVADVVNNDPVIGRKLKVIYLENYRVSLAEKVIPATDLSEQISTAGTEASGTGNMKFMLNGALTIGTMDGANVEMAEEAGEENLFIFGMRVEDVAKMDKEGYDALQYYESLPELKQAINQIKSGYFSPKQPEMFKTLKVLLKWFIFRCVGQDQREWTRVVIKNIAASGKFSSDRTIKEYATEIWGVEPTDLKIPPPSEPREALEETARALRKN</sequence>
<dbReference type="SUPFAM" id="SSF53756">
    <property type="entry name" value="UDP-Glycosyltransferase/glycogen phosphorylase"/>
    <property type="match status" value="1"/>
</dbReference>
<gene>
    <name evidence="16" type="primary">LOC107683467</name>
</gene>
<keyword evidence="3" id="KW-0021">Allosteric enzyme</keyword>
<dbReference type="PANTHER" id="PTHR11468:SF3">
    <property type="entry name" value="GLYCOGEN PHOSPHORYLASE, LIVER FORM"/>
    <property type="match status" value="1"/>
</dbReference>
<evidence type="ECO:0000256" key="15">
    <source>
        <dbReference type="SAM" id="MobiDB-lite"/>
    </source>
</evidence>
<dbReference type="FunFam" id="3.40.50.2000:FF:000197">
    <property type="entry name" value="Alpha-1,4 glucan phosphorylase"/>
    <property type="match status" value="1"/>
</dbReference>
<evidence type="ECO:0000256" key="13">
    <source>
        <dbReference type="PIRSR" id="PIRSR000460-1"/>
    </source>
</evidence>
<comment type="cofactor">
    <cofactor evidence="1 14">
        <name>pyridoxal 5'-phosphate</name>
        <dbReference type="ChEBI" id="CHEBI:597326"/>
    </cofactor>
</comment>
<evidence type="ECO:0000256" key="7">
    <source>
        <dbReference type="ARBA" id="ARBA00022679"/>
    </source>
</evidence>
<dbReference type="AlphaFoldDB" id="A0A671L2X8"/>
<dbReference type="EC" id="2.4.1.1" evidence="14"/>
<proteinExistence type="inferred from homology"/>
<keyword evidence="5" id="KW-0321">Glycogen metabolism</keyword>
<organism evidence="16 17">
    <name type="scientific">Sinocyclocheilus anshuiensis</name>
    <dbReference type="NCBI Taxonomy" id="1608454"/>
    <lineage>
        <taxon>Eukaryota</taxon>
        <taxon>Metazoa</taxon>
        <taxon>Chordata</taxon>
        <taxon>Craniata</taxon>
        <taxon>Vertebrata</taxon>
        <taxon>Euteleostomi</taxon>
        <taxon>Actinopterygii</taxon>
        <taxon>Neopterygii</taxon>
        <taxon>Teleostei</taxon>
        <taxon>Ostariophysi</taxon>
        <taxon>Cypriniformes</taxon>
        <taxon>Cyprinidae</taxon>
        <taxon>Cyprininae</taxon>
        <taxon>Sinocyclocheilus</taxon>
    </lineage>
</organism>
<keyword evidence="17" id="KW-1185">Reference proteome</keyword>
<keyword evidence="4" id="KW-0597">Phosphoprotein</keyword>
<dbReference type="Proteomes" id="UP000472260">
    <property type="component" value="Unassembled WGS sequence"/>
</dbReference>
<reference evidence="16" key="1">
    <citation type="submission" date="2025-08" db="UniProtKB">
        <authorList>
            <consortium name="Ensembl"/>
        </authorList>
    </citation>
    <scope>IDENTIFICATION</scope>
</reference>
<evidence type="ECO:0000256" key="9">
    <source>
        <dbReference type="ARBA" id="ARBA00023277"/>
    </source>
</evidence>
<comment type="similarity">
    <text evidence="2 14">Belongs to the glycogen phosphorylase family.</text>
</comment>
<comment type="catalytic activity">
    <reaction evidence="10">
        <text>[(1-&gt;4)-alpha-D-glucosyl](n) + phosphate = [(1-&gt;4)-alpha-D-glucosyl](n-1) + alpha-D-glucose 1-phosphate</text>
        <dbReference type="Rhea" id="RHEA:41732"/>
        <dbReference type="Rhea" id="RHEA-COMP:9584"/>
        <dbReference type="Rhea" id="RHEA-COMP:9586"/>
        <dbReference type="ChEBI" id="CHEBI:15444"/>
        <dbReference type="ChEBI" id="CHEBI:43474"/>
        <dbReference type="ChEBI" id="CHEBI:58601"/>
        <dbReference type="EC" id="2.4.1.1"/>
    </reaction>
    <physiologicalReaction direction="left-to-right" evidence="10">
        <dbReference type="Rhea" id="RHEA:41733"/>
    </physiologicalReaction>
</comment>
<dbReference type="GO" id="GO:0005737">
    <property type="term" value="C:cytoplasm"/>
    <property type="evidence" value="ECO:0007669"/>
    <property type="project" value="TreeGrafter"/>
</dbReference>
<dbReference type="Ensembl" id="ENSSANT00000014250.1">
    <property type="protein sequence ID" value="ENSSANP00000013351.1"/>
    <property type="gene ID" value="ENSSANG00000006637.1"/>
</dbReference>
<dbReference type="PIRSF" id="PIRSF000460">
    <property type="entry name" value="Pprylas_GlgP"/>
    <property type="match status" value="1"/>
</dbReference>
<dbReference type="FunFam" id="3.40.50.2000:FF:000149">
    <property type="entry name" value="Glycogen phosphorylase, muscle form"/>
    <property type="match status" value="1"/>
</dbReference>
<evidence type="ECO:0000256" key="14">
    <source>
        <dbReference type="RuleBase" id="RU000587"/>
    </source>
</evidence>
<keyword evidence="8 13" id="KW-0663">Pyridoxal phosphate</keyword>
<name>A0A671L2X8_9TELE</name>
<evidence type="ECO:0000256" key="5">
    <source>
        <dbReference type="ARBA" id="ARBA00022600"/>
    </source>
</evidence>
<dbReference type="FunFam" id="3.40.50.2000:FF:000005">
    <property type="entry name" value="Alpha-1,4 glucan phosphorylase"/>
    <property type="match status" value="1"/>
</dbReference>
<dbReference type="FunFam" id="3.40.50.2000:FF:000153">
    <property type="entry name" value="Alpha-1,4 glucan phosphorylase"/>
    <property type="match status" value="1"/>
</dbReference>
<feature type="region of interest" description="Disordered" evidence="15">
    <location>
        <begin position="795"/>
        <end position="818"/>
    </location>
</feature>
<evidence type="ECO:0000256" key="2">
    <source>
        <dbReference type="ARBA" id="ARBA00006047"/>
    </source>
</evidence>
<dbReference type="NCBIfam" id="TIGR02093">
    <property type="entry name" value="P_ylase"/>
    <property type="match status" value="1"/>
</dbReference>
<keyword evidence="7 14" id="KW-0808">Transferase</keyword>
<dbReference type="InterPro" id="IPR000811">
    <property type="entry name" value="Glyco_trans_35"/>
</dbReference>
<dbReference type="Pfam" id="PF00343">
    <property type="entry name" value="Phosphorylase"/>
    <property type="match status" value="1"/>
</dbReference>
<feature type="modified residue" description="N6-(pyridoxal phosphate)lysine" evidence="13">
    <location>
        <position position="661"/>
    </location>
</feature>
<dbReference type="PANTHER" id="PTHR11468">
    <property type="entry name" value="GLYCOGEN PHOSPHORYLASE"/>
    <property type="match status" value="1"/>
</dbReference>
<evidence type="ECO:0000256" key="10">
    <source>
        <dbReference type="ARBA" id="ARBA00036074"/>
    </source>
</evidence>
<evidence type="ECO:0000256" key="8">
    <source>
        <dbReference type="ARBA" id="ARBA00022898"/>
    </source>
</evidence>
<feature type="compositionally biased region" description="Basic and acidic residues" evidence="15">
    <location>
        <begin position="803"/>
        <end position="818"/>
    </location>
</feature>
<evidence type="ECO:0000256" key="6">
    <source>
        <dbReference type="ARBA" id="ARBA00022676"/>
    </source>
</evidence>
<keyword evidence="6 14" id="KW-0328">Glycosyltransferase</keyword>
<evidence type="ECO:0000256" key="1">
    <source>
        <dbReference type="ARBA" id="ARBA00001933"/>
    </source>
</evidence>
<evidence type="ECO:0000313" key="16">
    <source>
        <dbReference type="Ensembl" id="ENSSANP00000013351.1"/>
    </source>
</evidence>
<protein>
    <recommendedName>
        <fullName evidence="14">Alpha-1,4 glucan phosphorylase</fullName>
        <ecNumber evidence="14">2.4.1.1</ecNumber>
    </recommendedName>
</protein>
<evidence type="ECO:0000256" key="12">
    <source>
        <dbReference type="ARBA" id="ARBA00046783"/>
    </source>
</evidence>
<dbReference type="Gene3D" id="3.40.50.2000">
    <property type="entry name" value="Glycogen Phosphorylase B"/>
    <property type="match status" value="3"/>
</dbReference>
<dbReference type="GO" id="GO:0030170">
    <property type="term" value="F:pyridoxal phosphate binding"/>
    <property type="evidence" value="ECO:0007669"/>
    <property type="project" value="InterPro"/>
</dbReference>
<evidence type="ECO:0000313" key="17">
    <source>
        <dbReference type="Proteomes" id="UP000472260"/>
    </source>
</evidence>